<name>A0A1Z4EZG0_9MYCO</name>
<sequence length="365" mass="38136">MLFRMSAEAEARRLSIIGLAVVLCIAALGLCIAVNPWAGRSANRLSIVIDLPYVGEGVTAGAPMMMHGVTVGNVAGVSTRANGRVRLDVDLEAGPTAGLTDTMGVDFRPANYFGVTGINLVAGQGGKPLHNGMHITATPQGNFTLQALLYRAGEITNGLVSPQLVDVINRATRYTDGLNPLIEAVITAARSVAAVQTVSTEQLLRNTAGISVAFPGFVDAATVAGYGFNQRSGFVNFNMSAANAMPGQDVVPVVAEPGMPVTEEFWNKRALPSIDLLAKGFFGAVGKLLSSHTGELLPVVNVIRTLTDTVPGLVTPAGLSDTLVELRTRFEKLYGGSPEQRALQVHIVLDQIPGVQAPISAMGGP</sequence>
<evidence type="ECO:0000313" key="1">
    <source>
        <dbReference type="EMBL" id="BAX98353.1"/>
    </source>
</evidence>
<evidence type="ECO:0008006" key="3">
    <source>
        <dbReference type="Google" id="ProtNLM"/>
    </source>
</evidence>
<protein>
    <recommendedName>
        <fullName evidence="3">Mce family protein</fullName>
    </recommendedName>
</protein>
<reference evidence="2" key="1">
    <citation type="journal article" date="2017" name="Genome Announc.">
        <title>Complete Genome Sequence of Mycobacterium stephanolepidis.</title>
        <authorList>
            <person name="Fukano H."/>
            <person name="Yoshida M."/>
            <person name="Katayama Y."/>
            <person name="Omatsu T."/>
            <person name="Mizutani T."/>
            <person name="Kurata O."/>
            <person name="Wada S."/>
            <person name="Hoshino Y."/>
        </authorList>
    </citation>
    <scope>NUCLEOTIDE SEQUENCE [LARGE SCALE GENOMIC DNA]</scope>
    <source>
        <strain evidence="2">NJB0901</strain>
    </source>
</reference>
<accession>A0A1Z4EZG0</accession>
<organism evidence="1 2">
    <name type="scientific">[Mycobacterium] stephanolepidis</name>
    <dbReference type="NCBI Taxonomy" id="1520670"/>
    <lineage>
        <taxon>Bacteria</taxon>
        <taxon>Bacillati</taxon>
        <taxon>Actinomycetota</taxon>
        <taxon>Actinomycetes</taxon>
        <taxon>Mycobacteriales</taxon>
        <taxon>Mycobacteriaceae</taxon>
        <taxon>Mycobacteroides</taxon>
    </lineage>
</organism>
<dbReference type="KEGG" id="mste:MSTE_03048"/>
<dbReference type="Proteomes" id="UP000217954">
    <property type="component" value="Chromosome"/>
</dbReference>
<evidence type="ECO:0000313" key="2">
    <source>
        <dbReference type="Proteomes" id="UP000217954"/>
    </source>
</evidence>
<keyword evidence="2" id="KW-1185">Reference proteome</keyword>
<gene>
    <name evidence="1" type="ORF">MSTE_03048</name>
</gene>
<dbReference type="EMBL" id="AP018165">
    <property type="protein sequence ID" value="BAX98353.1"/>
    <property type="molecule type" value="Genomic_DNA"/>
</dbReference>
<dbReference type="AlphaFoldDB" id="A0A1Z4EZG0"/>
<proteinExistence type="predicted"/>
<reference evidence="1 2" key="2">
    <citation type="journal article" date="2017" name="Int. J. Syst. Evol. Microbiol.">
        <title>Mycobacterium stephanolepidis sp. nov., a rapidly growing species related to Mycobacterium chelonae, isolated from marine teleost fish, Stephanolepis cirrhifer.</title>
        <authorList>
            <person name="Fukano H."/>
            <person name="Wada S."/>
            <person name="Kurata O."/>
            <person name="Katayama K."/>
            <person name="Fujiwara N."/>
            <person name="Hoshino Y."/>
        </authorList>
    </citation>
    <scope>NUCLEOTIDE SEQUENCE [LARGE SCALE GENOMIC DNA]</scope>
    <source>
        <strain evidence="1 2">NJB0901</strain>
    </source>
</reference>